<evidence type="ECO:0000313" key="3">
    <source>
        <dbReference type="Proteomes" id="UP001519460"/>
    </source>
</evidence>
<protein>
    <submittedName>
        <fullName evidence="2">Uncharacterized protein</fullName>
    </submittedName>
</protein>
<evidence type="ECO:0000313" key="2">
    <source>
        <dbReference type="EMBL" id="KAK7479256.1"/>
    </source>
</evidence>
<keyword evidence="3" id="KW-1185">Reference proteome</keyword>
<feature type="non-terminal residue" evidence="2">
    <location>
        <position position="87"/>
    </location>
</feature>
<gene>
    <name evidence="2" type="ORF">BaRGS_00029504</name>
</gene>
<dbReference type="AlphaFoldDB" id="A0ABD0JW13"/>
<name>A0ABD0JW13_9CAEN</name>
<feature type="region of interest" description="Disordered" evidence="1">
    <location>
        <begin position="47"/>
        <end position="68"/>
    </location>
</feature>
<dbReference type="EMBL" id="JACVVK020000307">
    <property type="protein sequence ID" value="KAK7479256.1"/>
    <property type="molecule type" value="Genomic_DNA"/>
</dbReference>
<proteinExistence type="predicted"/>
<reference evidence="2 3" key="1">
    <citation type="journal article" date="2023" name="Sci. Data">
        <title>Genome assembly of the Korean intertidal mud-creeper Batillaria attramentaria.</title>
        <authorList>
            <person name="Patra A.K."/>
            <person name="Ho P.T."/>
            <person name="Jun S."/>
            <person name="Lee S.J."/>
            <person name="Kim Y."/>
            <person name="Won Y.J."/>
        </authorList>
    </citation>
    <scope>NUCLEOTIDE SEQUENCE [LARGE SCALE GENOMIC DNA]</scope>
    <source>
        <strain evidence="2">Wonlab-2016</strain>
    </source>
</reference>
<accession>A0ABD0JW13</accession>
<comment type="caution">
    <text evidence="2">The sequence shown here is derived from an EMBL/GenBank/DDBJ whole genome shotgun (WGS) entry which is preliminary data.</text>
</comment>
<evidence type="ECO:0000256" key="1">
    <source>
        <dbReference type="SAM" id="MobiDB-lite"/>
    </source>
</evidence>
<dbReference type="Proteomes" id="UP001519460">
    <property type="component" value="Unassembled WGS sequence"/>
</dbReference>
<sequence>MELLASITTKQAARKLAWIHGQAFWKKNLVGSTRREHVRTTCLFSQDLHPRRKTRSGGPSRRLTTQHHDHSLRSFIRSALASGRTMT</sequence>
<organism evidence="2 3">
    <name type="scientific">Batillaria attramentaria</name>
    <dbReference type="NCBI Taxonomy" id="370345"/>
    <lineage>
        <taxon>Eukaryota</taxon>
        <taxon>Metazoa</taxon>
        <taxon>Spiralia</taxon>
        <taxon>Lophotrochozoa</taxon>
        <taxon>Mollusca</taxon>
        <taxon>Gastropoda</taxon>
        <taxon>Caenogastropoda</taxon>
        <taxon>Sorbeoconcha</taxon>
        <taxon>Cerithioidea</taxon>
        <taxon>Batillariidae</taxon>
        <taxon>Batillaria</taxon>
    </lineage>
</organism>